<gene>
    <name evidence="6" type="ordered locus">CJA_2991</name>
</gene>
<dbReference type="KEGG" id="cja:CJA_2991"/>
<dbReference type="InterPro" id="IPR020449">
    <property type="entry name" value="Tscrpt_reg_AraC-type_HTH"/>
</dbReference>
<sequence>MKTNFLNLHDLVLALTAVECLVLAVLLNVLPAKHLQPRRLLSFFFILIALVLTSTLIVWNGELKTIAINQTPWVVSLLAACLLLQGPLLYFYLRSLSQSVRLLRWINLVHLIPALLAVLLLVSFGIDSLEWQPTTHLEGAEKLVVAIVWALVKISPVLYIIASGIAEFRLRQQMRDLYSSIAESELKLADAVLAGFCLHWCWSLIAYLLEGFVSASVSDTLGIMDNYLTAILVNTLFIFGLINTRQLLDLQVVTVARPVQPAKMDSKVDIIEKAVHQDKLFLEPNLNLERFAEQIGLKPRDVSAILKIHYQSNFFEFINRYRVEEAKRLLLLPELKDETILEIIYKSGFNSPSAFHRFFKRMVGMTPTEFRQRGLGDDQYQHS</sequence>
<dbReference type="HOGENOM" id="CLU_041408_2_0_6"/>
<dbReference type="Pfam" id="PF12833">
    <property type="entry name" value="HTH_18"/>
    <property type="match status" value="1"/>
</dbReference>
<keyword evidence="3" id="KW-0804">Transcription</keyword>
<feature type="transmembrane region" description="Helical" evidence="4">
    <location>
        <begin position="42"/>
        <end position="61"/>
    </location>
</feature>
<dbReference type="SUPFAM" id="SSF46689">
    <property type="entry name" value="Homeodomain-like"/>
    <property type="match status" value="1"/>
</dbReference>
<evidence type="ECO:0000313" key="7">
    <source>
        <dbReference type="Proteomes" id="UP000001036"/>
    </source>
</evidence>
<keyword evidence="4" id="KW-0812">Transmembrane</keyword>
<dbReference type="GO" id="GO:0043565">
    <property type="term" value="F:sequence-specific DNA binding"/>
    <property type="evidence" value="ECO:0007669"/>
    <property type="project" value="InterPro"/>
</dbReference>
<keyword evidence="1" id="KW-0805">Transcription regulation</keyword>
<evidence type="ECO:0000256" key="3">
    <source>
        <dbReference type="ARBA" id="ARBA00023163"/>
    </source>
</evidence>
<dbReference type="PANTHER" id="PTHR43280">
    <property type="entry name" value="ARAC-FAMILY TRANSCRIPTIONAL REGULATOR"/>
    <property type="match status" value="1"/>
</dbReference>
<dbReference type="EMBL" id="CP000934">
    <property type="protein sequence ID" value="ACE84220.1"/>
    <property type="molecule type" value="Genomic_DNA"/>
</dbReference>
<dbReference type="RefSeq" id="WP_012488571.1">
    <property type="nucleotide sequence ID" value="NC_010995.1"/>
</dbReference>
<organism evidence="6 7">
    <name type="scientific">Cellvibrio japonicus (strain Ueda107)</name>
    <name type="common">Pseudomonas fluorescens subsp. cellulosa</name>
    <dbReference type="NCBI Taxonomy" id="498211"/>
    <lineage>
        <taxon>Bacteria</taxon>
        <taxon>Pseudomonadati</taxon>
        <taxon>Pseudomonadota</taxon>
        <taxon>Gammaproteobacteria</taxon>
        <taxon>Cellvibrionales</taxon>
        <taxon>Cellvibrionaceae</taxon>
        <taxon>Cellvibrio</taxon>
    </lineage>
</organism>
<evidence type="ECO:0000313" key="6">
    <source>
        <dbReference type="EMBL" id="ACE84220.1"/>
    </source>
</evidence>
<feature type="transmembrane region" description="Helical" evidence="4">
    <location>
        <begin position="188"/>
        <end position="209"/>
    </location>
</feature>
<proteinExistence type="predicted"/>
<dbReference type="PANTHER" id="PTHR43280:SF2">
    <property type="entry name" value="HTH-TYPE TRANSCRIPTIONAL REGULATOR EXSA"/>
    <property type="match status" value="1"/>
</dbReference>
<dbReference type="eggNOG" id="COG2207">
    <property type="taxonomic scope" value="Bacteria"/>
</dbReference>
<dbReference type="PRINTS" id="PR00032">
    <property type="entry name" value="HTHARAC"/>
</dbReference>
<evidence type="ECO:0000256" key="4">
    <source>
        <dbReference type="SAM" id="Phobius"/>
    </source>
</evidence>
<dbReference type="InterPro" id="IPR018062">
    <property type="entry name" value="HTH_AraC-typ_CS"/>
</dbReference>
<reference evidence="6 7" key="1">
    <citation type="journal article" date="2008" name="J. Bacteriol.">
        <title>Insights into plant cell wall degradation from the genome sequence of the soil bacterium Cellvibrio japonicus.</title>
        <authorList>
            <person name="Deboy R.T."/>
            <person name="Mongodin E.F."/>
            <person name="Fouts D.E."/>
            <person name="Tailford L.E."/>
            <person name="Khouri H."/>
            <person name="Emerson J.B."/>
            <person name="Mohamoud Y."/>
            <person name="Watkins K."/>
            <person name="Henrissat B."/>
            <person name="Gilbert H.J."/>
            <person name="Nelson K.E."/>
        </authorList>
    </citation>
    <scope>NUCLEOTIDE SEQUENCE [LARGE SCALE GENOMIC DNA]</scope>
    <source>
        <strain evidence="6 7">Ueda107</strain>
    </source>
</reference>
<evidence type="ECO:0000256" key="2">
    <source>
        <dbReference type="ARBA" id="ARBA00023125"/>
    </source>
</evidence>
<feature type="domain" description="HTH araC/xylS-type" evidence="5">
    <location>
        <begin position="265"/>
        <end position="373"/>
    </location>
</feature>
<name>B3PCT1_CELJU</name>
<feature type="transmembrane region" description="Helical" evidence="4">
    <location>
        <begin position="73"/>
        <end position="93"/>
    </location>
</feature>
<dbReference type="PROSITE" id="PS00041">
    <property type="entry name" value="HTH_ARAC_FAMILY_1"/>
    <property type="match status" value="1"/>
</dbReference>
<keyword evidence="2" id="KW-0238">DNA-binding</keyword>
<evidence type="ECO:0000256" key="1">
    <source>
        <dbReference type="ARBA" id="ARBA00023015"/>
    </source>
</evidence>
<dbReference type="GO" id="GO:0003700">
    <property type="term" value="F:DNA-binding transcription factor activity"/>
    <property type="evidence" value="ECO:0007669"/>
    <property type="project" value="InterPro"/>
</dbReference>
<dbReference type="SMART" id="SM00342">
    <property type="entry name" value="HTH_ARAC"/>
    <property type="match status" value="1"/>
</dbReference>
<feature type="transmembrane region" description="Helical" evidence="4">
    <location>
        <begin position="146"/>
        <end position="168"/>
    </location>
</feature>
<keyword evidence="4" id="KW-0472">Membrane</keyword>
<dbReference type="InterPro" id="IPR018060">
    <property type="entry name" value="HTH_AraC"/>
</dbReference>
<evidence type="ECO:0000259" key="5">
    <source>
        <dbReference type="PROSITE" id="PS01124"/>
    </source>
</evidence>
<feature type="transmembrane region" description="Helical" evidence="4">
    <location>
        <begin position="12"/>
        <end position="30"/>
    </location>
</feature>
<dbReference type="STRING" id="498211.CJA_2991"/>
<accession>B3PCT1</accession>
<dbReference type="OrthoDB" id="6866685at2"/>
<dbReference type="AlphaFoldDB" id="B3PCT1"/>
<keyword evidence="7" id="KW-1185">Reference proteome</keyword>
<dbReference type="Proteomes" id="UP000001036">
    <property type="component" value="Chromosome"/>
</dbReference>
<protein>
    <submittedName>
        <fullName evidence="6">Putative DNA binding protein</fullName>
    </submittedName>
</protein>
<dbReference type="InterPro" id="IPR009057">
    <property type="entry name" value="Homeodomain-like_sf"/>
</dbReference>
<keyword evidence="4" id="KW-1133">Transmembrane helix</keyword>
<dbReference type="PROSITE" id="PS01124">
    <property type="entry name" value="HTH_ARAC_FAMILY_2"/>
    <property type="match status" value="1"/>
</dbReference>
<feature type="transmembrane region" description="Helical" evidence="4">
    <location>
        <begin position="221"/>
        <end position="242"/>
    </location>
</feature>
<dbReference type="Gene3D" id="1.10.10.60">
    <property type="entry name" value="Homeodomain-like"/>
    <property type="match status" value="1"/>
</dbReference>
<feature type="transmembrane region" description="Helical" evidence="4">
    <location>
        <begin position="105"/>
        <end position="126"/>
    </location>
</feature>